<feature type="domain" description="HTH marR-type" evidence="4">
    <location>
        <begin position="1"/>
        <end position="144"/>
    </location>
</feature>
<dbReference type="EMBL" id="RBKT01000001">
    <property type="protein sequence ID" value="RKR87838.1"/>
    <property type="molecule type" value="Genomic_DNA"/>
</dbReference>
<gene>
    <name evidence="5" type="ORF">BDK92_2139</name>
</gene>
<keyword evidence="3" id="KW-0804">Transcription</keyword>
<dbReference type="RefSeq" id="WP_121156552.1">
    <property type="nucleotide sequence ID" value="NZ_RBKT01000001.1"/>
</dbReference>
<evidence type="ECO:0000256" key="1">
    <source>
        <dbReference type="ARBA" id="ARBA00023015"/>
    </source>
</evidence>
<dbReference type="PROSITE" id="PS50995">
    <property type="entry name" value="HTH_MARR_2"/>
    <property type="match status" value="1"/>
</dbReference>
<dbReference type="PANTHER" id="PTHR42756:SF1">
    <property type="entry name" value="TRANSCRIPTIONAL REPRESSOR OF EMRAB OPERON"/>
    <property type="match status" value="1"/>
</dbReference>
<name>A0A495JGZ5_9ACTN</name>
<dbReference type="SMART" id="SM00347">
    <property type="entry name" value="HTH_MARR"/>
    <property type="match status" value="1"/>
</dbReference>
<dbReference type="Gene3D" id="1.10.10.10">
    <property type="entry name" value="Winged helix-like DNA-binding domain superfamily/Winged helix DNA-binding domain"/>
    <property type="match status" value="1"/>
</dbReference>
<dbReference type="AlphaFoldDB" id="A0A495JGZ5"/>
<evidence type="ECO:0000256" key="3">
    <source>
        <dbReference type="ARBA" id="ARBA00023163"/>
    </source>
</evidence>
<keyword evidence="6" id="KW-1185">Reference proteome</keyword>
<comment type="caution">
    <text evidence="5">The sequence shown here is derived from an EMBL/GenBank/DDBJ whole genome shotgun (WGS) entry which is preliminary data.</text>
</comment>
<accession>A0A495JGZ5</accession>
<dbReference type="Proteomes" id="UP000277671">
    <property type="component" value="Unassembled WGS sequence"/>
</dbReference>
<dbReference type="SUPFAM" id="SSF46785">
    <property type="entry name" value="Winged helix' DNA-binding domain"/>
    <property type="match status" value="1"/>
</dbReference>
<sequence length="154" mass="16928">MTVEQTRSRRAMDRIGLLLARHGGISNARMRQALEATGLTMRQGITLMHLAETGPIGQQALMEALKVDPSALVAILNDLERDNLVERRRDPADRRRHIVAITEAGTSAVTRVDTTMSAVERELLAHLDPDEIATLHTLLARINTSVNDEACAES</sequence>
<dbReference type="GO" id="GO:0003677">
    <property type="term" value="F:DNA binding"/>
    <property type="evidence" value="ECO:0007669"/>
    <property type="project" value="UniProtKB-KW"/>
</dbReference>
<evidence type="ECO:0000313" key="6">
    <source>
        <dbReference type="Proteomes" id="UP000277671"/>
    </source>
</evidence>
<reference evidence="5 6" key="1">
    <citation type="submission" date="2018-10" db="EMBL/GenBank/DDBJ databases">
        <title>Sequencing the genomes of 1000 actinobacteria strains.</title>
        <authorList>
            <person name="Klenk H.-P."/>
        </authorList>
    </citation>
    <scope>NUCLEOTIDE SEQUENCE [LARGE SCALE GENOMIC DNA]</scope>
    <source>
        <strain evidence="5 6">DSM 45175</strain>
    </source>
</reference>
<dbReference type="PANTHER" id="PTHR42756">
    <property type="entry name" value="TRANSCRIPTIONAL REGULATOR, MARR"/>
    <property type="match status" value="1"/>
</dbReference>
<organism evidence="5 6">
    <name type="scientific">Micromonospora pisi</name>
    <dbReference type="NCBI Taxonomy" id="589240"/>
    <lineage>
        <taxon>Bacteria</taxon>
        <taxon>Bacillati</taxon>
        <taxon>Actinomycetota</taxon>
        <taxon>Actinomycetes</taxon>
        <taxon>Micromonosporales</taxon>
        <taxon>Micromonosporaceae</taxon>
        <taxon>Micromonospora</taxon>
    </lineage>
</organism>
<evidence type="ECO:0000256" key="2">
    <source>
        <dbReference type="ARBA" id="ARBA00023125"/>
    </source>
</evidence>
<dbReference type="Pfam" id="PF01047">
    <property type="entry name" value="MarR"/>
    <property type="match status" value="1"/>
</dbReference>
<dbReference type="OrthoDB" id="4463574at2"/>
<dbReference type="InterPro" id="IPR036390">
    <property type="entry name" value="WH_DNA-bd_sf"/>
</dbReference>
<keyword evidence="1" id="KW-0805">Transcription regulation</keyword>
<evidence type="ECO:0000313" key="5">
    <source>
        <dbReference type="EMBL" id="RKR87838.1"/>
    </source>
</evidence>
<evidence type="ECO:0000259" key="4">
    <source>
        <dbReference type="PROSITE" id="PS50995"/>
    </source>
</evidence>
<dbReference type="GO" id="GO:0003700">
    <property type="term" value="F:DNA-binding transcription factor activity"/>
    <property type="evidence" value="ECO:0007669"/>
    <property type="project" value="InterPro"/>
</dbReference>
<dbReference type="InterPro" id="IPR036388">
    <property type="entry name" value="WH-like_DNA-bd_sf"/>
</dbReference>
<dbReference type="InterPro" id="IPR000835">
    <property type="entry name" value="HTH_MarR-typ"/>
</dbReference>
<dbReference type="PRINTS" id="PR00598">
    <property type="entry name" value="HTHMARR"/>
</dbReference>
<protein>
    <submittedName>
        <fullName evidence="5">MarR family transcriptional regulator</fullName>
    </submittedName>
</protein>
<proteinExistence type="predicted"/>
<keyword evidence="2" id="KW-0238">DNA-binding</keyword>